<dbReference type="AlphaFoldDB" id="A0A135IAC5"/>
<organism evidence="2 3">
    <name type="scientific">Enterovibrio coralii</name>
    <dbReference type="NCBI Taxonomy" id="294935"/>
    <lineage>
        <taxon>Bacteria</taxon>
        <taxon>Pseudomonadati</taxon>
        <taxon>Pseudomonadota</taxon>
        <taxon>Gammaproteobacteria</taxon>
        <taxon>Vibrionales</taxon>
        <taxon>Vibrionaceae</taxon>
        <taxon>Enterovibrio</taxon>
    </lineage>
</organism>
<evidence type="ECO:0000313" key="3">
    <source>
        <dbReference type="Proteomes" id="UP000070529"/>
    </source>
</evidence>
<comment type="caution">
    <text evidence="2">The sequence shown here is derived from an EMBL/GenBank/DDBJ whole genome shotgun (WGS) entry which is preliminary data.</text>
</comment>
<proteinExistence type="predicted"/>
<dbReference type="EMBL" id="LNTY01000025">
    <property type="protein sequence ID" value="KXF82411.1"/>
    <property type="molecule type" value="Genomic_DNA"/>
</dbReference>
<evidence type="ECO:0000313" key="2">
    <source>
        <dbReference type="EMBL" id="KXF82411.1"/>
    </source>
</evidence>
<accession>A0A135IAC5</accession>
<reference evidence="2 3" key="1">
    <citation type="submission" date="2015-11" db="EMBL/GenBank/DDBJ databases">
        <title>Genomic Taxonomy of the Vibrionaceae.</title>
        <authorList>
            <person name="Gomez-Gil B."/>
            <person name="Enciso-Ibarra J."/>
        </authorList>
    </citation>
    <scope>NUCLEOTIDE SEQUENCE [LARGE SCALE GENOMIC DNA]</scope>
    <source>
        <strain evidence="2 3">CAIM 912</strain>
    </source>
</reference>
<dbReference type="Gene3D" id="1.10.150.690">
    <property type="entry name" value="DUF2063"/>
    <property type="match status" value="1"/>
</dbReference>
<protein>
    <recommendedName>
        <fullName evidence="1">Putative DNA-binding domain-containing protein</fullName>
    </recommendedName>
</protein>
<name>A0A135IAC5_9GAMM</name>
<gene>
    <name evidence="2" type="ORF">ATN88_09810</name>
</gene>
<dbReference type="STRING" id="294935.ATN88_09810"/>
<keyword evidence="3" id="KW-1185">Reference proteome</keyword>
<dbReference type="InterPro" id="IPR044922">
    <property type="entry name" value="DUF2063_N_sf"/>
</dbReference>
<dbReference type="OrthoDB" id="343356at2"/>
<evidence type="ECO:0000259" key="1">
    <source>
        <dbReference type="Pfam" id="PF09836"/>
    </source>
</evidence>
<dbReference type="RefSeq" id="WP_067413945.1">
    <property type="nucleotide sequence ID" value="NZ_LNTY01000025.1"/>
</dbReference>
<dbReference type="Proteomes" id="UP000070529">
    <property type="component" value="Unassembled WGS sequence"/>
</dbReference>
<feature type="domain" description="Putative DNA-binding" evidence="1">
    <location>
        <begin position="6"/>
        <end position="98"/>
    </location>
</feature>
<dbReference type="Pfam" id="PF09836">
    <property type="entry name" value="DUF2063"/>
    <property type="match status" value="1"/>
</dbReference>
<sequence length="253" mass="28541">MNLQSIQDSFQELVLNETCVDASWVSRSAQTLAPKDRLAIYHNAYRVRLIDVLRDTFGHTVTYLGDEWFNRLAGEFVQSHQSIYNNIGFYGDVFPVFLAKQLPNDLDVAELAELDWTLRRAFDGTDSEVMSFEHLQALAASGQEIQLVPVPTLTKVTHAFNTLDIWHAIDKDDTPPTSSKLLEPVDVLIWRKGYSPHFRSLSPIESVAIDCVRQGDSLDAIGETLASRFPDEDVSVAFGQMLPRWIADEVLSR</sequence>
<dbReference type="InterPro" id="IPR018640">
    <property type="entry name" value="DUF2063"/>
</dbReference>